<sequence length="114" mass="12964">MTGIISDLLPPHWLLRLLSPPRRRCHESTWKYVIQAAWDRLLSRACSFSYTFPCLSFFSSGIDSIFSVLYSRLTPKRVYIQNTSSLSPIARGGKKAMPAGKEILTLIGEEKEEE</sequence>
<reference evidence="1 2" key="1">
    <citation type="journal article" date="2022" name="Front. Cell. Infect. Microbiol.">
        <title>The Genomes of Two Strains of Taenia crassiceps the Animal Model for the Study of Human Cysticercosis.</title>
        <authorList>
            <person name="Bobes R.J."/>
            <person name="Estrada K."/>
            <person name="Rios-Valencia D.G."/>
            <person name="Calderon-Gallegos A."/>
            <person name="de la Torre P."/>
            <person name="Carrero J.C."/>
            <person name="Sanchez-Flores A."/>
            <person name="Laclette J.P."/>
        </authorList>
    </citation>
    <scope>NUCLEOTIDE SEQUENCE [LARGE SCALE GENOMIC DNA]</scope>
    <source>
        <strain evidence="1">WFUcys</strain>
    </source>
</reference>
<dbReference type="Proteomes" id="UP001651158">
    <property type="component" value="Unassembled WGS sequence"/>
</dbReference>
<keyword evidence="2" id="KW-1185">Reference proteome</keyword>
<protein>
    <submittedName>
        <fullName evidence="1">Uncharacterized protein</fullName>
    </submittedName>
</protein>
<gene>
    <name evidence="1" type="ORF">TcWFU_006353</name>
</gene>
<name>A0ABR4Q6W1_9CEST</name>
<accession>A0ABR4Q6W1</accession>
<organism evidence="1 2">
    <name type="scientific">Taenia crassiceps</name>
    <dbReference type="NCBI Taxonomy" id="6207"/>
    <lineage>
        <taxon>Eukaryota</taxon>
        <taxon>Metazoa</taxon>
        <taxon>Spiralia</taxon>
        <taxon>Lophotrochozoa</taxon>
        <taxon>Platyhelminthes</taxon>
        <taxon>Cestoda</taxon>
        <taxon>Eucestoda</taxon>
        <taxon>Cyclophyllidea</taxon>
        <taxon>Taeniidae</taxon>
        <taxon>Taenia</taxon>
    </lineage>
</organism>
<evidence type="ECO:0000313" key="1">
    <source>
        <dbReference type="EMBL" id="KAL5105234.1"/>
    </source>
</evidence>
<dbReference type="EMBL" id="JAKROA010000009">
    <property type="protein sequence ID" value="KAL5105234.1"/>
    <property type="molecule type" value="Genomic_DNA"/>
</dbReference>
<proteinExistence type="predicted"/>
<comment type="caution">
    <text evidence="1">The sequence shown here is derived from an EMBL/GenBank/DDBJ whole genome shotgun (WGS) entry which is preliminary data.</text>
</comment>
<evidence type="ECO:0000313" key="2">
    <source>
        <dbReference type="Proteomes" id="UP001651158"/>
    </source>
</evidence>